<gene>
    <name evidence="2" type="ORF">LY79DRAFT_118401</name>
</gene>
<evidence type="ECO:0000313" key="2">
    <source>
        <dbReference type="EMBL" id="KAK1595073.1"/>
    </source>
</evidence>
<accession>A0AAD8Q3E5</accession>
<organism evidence="2 3">
    <name type="scientific">Colletotrichum navitas</name>
    <dbReference type="NCBI Taxonomy" id="681940"/>
    <lineage>
        <taxon>Eukaryota</taxon>
        <taxon>Fungi</taxon>
        <taxon>Dikarya</taxon>
        <taxon>Ascomycota</taxon>
        <taxon>Pezizomycotina</taxon>
        <taxon>Sordariomycetes</taxon>
        <taxon>Hypocreomycetidae</taxon>
        <taxon>Glomerellales</taxon>
        <taxon>Glomerellaceae</taxon>
        <taxon>Colletotrichum</taxon>
        <taxon>Colletotrichum graminicola species complex</taxon>
    </lineage>
</organism>
<feature type="compositionally biased region" description="Basic residues" evidence="1">
    <location>
        <begin position="156"/>
        <end position="166"/>
    </location>
</feature>
<dbReference type="RefSeq" id="XP_060416162.1">
    <property type="nucleotide sequence ID" value="XM_060550754.1"/>
</dbReference>
<comment type="caution">
    <text evidence="2">The sequence shown here is derived from an EMBL/GenBank/DDBJ whole genome shotgun (WGS) entry which is preliminary data.</text>
</comment>
<dbReference type="EMBL" id="JAHLJV010000017">
    <property type="protein sequence ID" value="KAK1595073.1"/>
    <property type="molecule type" value="Genomic_DNA"/>
</dbReference>
<dbReference type="GeneID" id="85434994"/>
<sequence length="212" mass="24246">MRDPVDLRRTSDTLRQPQSLLPRACLSHDPASPSIKGPLSLSLSLSLCVCLRVCMPLWRRWTLMGQEATSMTQHPRLWPTAPHHRRHLSPRASRSLFLAWEKDGRRAPVGRKKSIHLYVTINVLRAGWVCRSPETEESEYSDTFSREHPYPQVRRIEKRTKKKKKRDAGPLQAHAPSPLGAHVFCPCPSWRLLGLTHTHTRSLSLSLSFLSL</sequence>
<dbReference type="AlphaFoldDB" id="A0AAD8Q3E5"/>
<keyword evidence="3" id="KW-1185">Reference proteome</keyword>
<feature type="region of interest" description="Disordered" evidence="1">
    <location>
        <begin position="140"/>
        <end position="174"/>
    </location>
</feature>
<protein>
    <submittedName>
        <fullName evidence="2">Uncharacterized protein</fullName>
    </submittedName>
</protein>
<evidence type="ECO:0000256" key="1">
    <source>
        <dbReference type="SAM" id="MobiDB-lite"/>
    </source>
</evidence>
<evidence type="ECO:0000313" key="3">
    <source>
        <dbReference type="Proteomes" id="UP001230504"/>
    </source>
</evidence>
<name>A0AAD8Q3E5_9PEZI</name>
<reference evidence="2" key="1">
    <citation type="submission" date="2021-06" db="EMBL/GenBank/DDBJ databases">
        <title>Comparative genomics, transcriptomics and evolutionary studies reveal genomic signatures of adaptation to plant cell wall in hemibiotrophic fungi.</title>
        <authorList>
            <consortium name="DOE Joint Genome Institute"/>
            <person name="Baroncelli R."/>
            <person name="Diaz J.F."/>
            <person name="Benocci T."/>
            <person name="Peng M."/>
            <person name="Battaglia E."/>
            <person name="Haridas S."/>
            <person name="Andreopoulos W."/>
            <person name="Labutti K."/>
            <person name="Pangilinan J."/>
            <person name="Floch G.L."/>
            <person name="Makela M.R."/>
            <person name="Henrissat B."/>
            <person name="Grigoriev I.V."/>
            <person name="Crouch J.A."/>
            <person name="De Vries R.P."/>
            <person name="Sukno S.A."/>
            <person name="Thon M.R."/>
        </authorList>
    </citation>
    <scope>NUCLEOTIDE SEQUENCE</scope>
    <source>
        <strain evidence="2">CBS 125086</strain>
    </source>
</reference>
<dbReference type="Proteomes" id="UP001230504">
    <property type="component" value="Unassembled WGS sequence"/>
</dbReference>
<proteinExistence type="predicted"/>